<evidence type="ECO:0000313" key="2">
    <source>
        <dbReference type="EMBL" id="ACL58984.1"/>
    </source>
</evidence>
<dbReference type="AlphaFoldDB" id="B8ITR8"/>
<gene>
    <name evidence="2" type="ordered locus">Mnod_4105</name>
</gene>
<feature type="coiled-coil region" evidence="1">
    <location>
        <begin position="125"/>
        <end position="184"/>
    </location>
</feature>
<dbReference type="HOGENOM" id="CLU_833927_0_0_5"/>
<dbReference type="eggNOG" id="ENOG5033FU2">
    <property type="taxonomic scope" value="Bacteria"/>
</dbReference>
<keyword evidence="3" id="KW-1185">Reference proteome</keyword>
<dbReference type="RefSeq" id="WP_015930633.1">
    <property type="nucleotide sequence ID" value="NC_011894.1"/>
</dbReference>
<dbReference type="OrthoDB" id="8114479at2"/>
<dbReference type="KEGG" id="mno:Mnod_4105"/>
<keyword evidence="1" id="KW-0175">Coiled coil</keyword>
<evidence type="ECO:0000256" key="1">
    <source>
        <dbReference type="SAM" id="Coils"/>
    </source>
</evidence>
<evidence type="ECO:0000313" key="3">
    <source>
        <dbReference type="Proteomes" id="UP000008207"/>
    </source>
</evidence>
<sequence>MAQTAVITPADPFAWHAAALRNEAWPLEPGRAPCGFFRLQRRDGSFEPVAVWPEEDGVLWAKIGEKAPQCLAGHAEEEFCERVIARCWRSPIPEPLYWAVCEGAPWPDLPPTAPADYANLPGDAFEALRIEIESERDEIERWLKDDPIQDQTACDRAANWASRLADLEKKAGSLRVEEKRAHDEAAKAVQAKWKPLEDLAASLKRRLKEAQLPFQQEQRRREAEARAAAAQAGEAVRLAKATGAGTVGRRSSLRTTYRAEIEDFDAALAALRDNPELRQLVQRLADKVARTGATLPGTRSVPIQSVA</sequence>
<accession>B8ITR8</accession>
<proteinExistence type="predicted"/>
<dbReference type="EMBL" id="CP001349">
    <property type="protein sequence ID" value="ACL58984.1"/>
    <property type="molecule type" value="Genomic_DNA"/>
</dbReference>
<dbReference type="Proteomes" id="UP000008207">
    <property type="component" value="Chromosome"/>
</dbReference>
<organism evidence="2 3">
    <name type="scientific">Methylobacterium nodulans (strain LMG 21967 / CNCM I-2342 / ORS 2060)</name>
    <dbReference type="NCBI Taxonomy" id="460265"/>
    <lineage>
        <taxon>Bacteria</taxon>
        <taxon>Pseudomonadati</taxon>
        <taxon>Pseudomonadota</taxon>
        <taxon>Alphaproteobacteria</taxon>
        <taxon>Hyphomicrobiales</taxon>
        <taxon>Methylobacteriaceae</taxon>
        <taxon>Methylobacterium</taxon>
    </lineage>
</organism>
<protein>
    <submittedName>
        <fullName evidence="2">Uncharacterized protein</fullName>
    </submittedName>
</protein>
<dbReference type="STRING" id="460265.Mnod_4105"/>
<reference evidence="2 3" key="1">
    <citation type="submission" date="2009-01" db="EMBL/GenBank/DDBJ databases">
        <title>Complete sequence of chromosome of Methylobacterium nodulans ORS 2060.</title>
        <authorList>
            <consortium name="US DOE Joint Genome Institute"/>
            <person name="Lucas S."/>
            <person name="Copeland A."/>
            <person name="Lapidus A."/>
            <person name="Glavina del Rio T."/>
            <person name="Dalin E."/>
            <person name="Tice H."/>
            <person name="Bruce D."/>
            <person name="Goodwin L."/>
            <person name="Pitluck S."/>
            <person name="Sims D."/>
            <person name="Brettin T."/>
            <person name="Detter J.C."/>
            <person name="Han C."/>
            <person name="Larimer F."/>
            <person name="Land M."/>
            <person name="Hauser L."/>
            <person name="Kyrpides N."/>
            <person name="Ivanova N."/>
            <person name="Marx C.J."/>
            <person name="Richardson P."/>
        </authorList>
    </citation>
    <scope>NUCLEOTIDE SEQUENCE [LARGE SCALE GENOMIC DNA]</scope>
    <source>
        <strain evidence="3">LMG 21967 / CNCM I-2342 / ORS 2060</strain>
    </source>
</reference>
<name>B8ITR8_METNO</name>